<dbReference type="PROSITE" id="PS00092">
    <property type="entry name" value="N6_MTASE"/>
    <property type="match status" value="1"/>
</dbReference>
<proteinExistence type="predicted"/>
<organism evidence="3 4">
    <name type="scientific">Pelagibacter ubique</name>
    <dbReference type="NCBI Taxonomy" id="198252"/>
    <lineage>
        <taxon>Bacteria</taxon>
        <taxon>Pseudomonadati</taxon>
        <taxon>Pseudomonadota</taxon>
        <taxon>Alphaproteobacteria</taxon>
        <taxon>Candidatus Pelagibacterales</taxon>
        <taxon>Candidatus Pelagibacteraceae</taxon>
        <taxon>Candidatus Pelagibacter</taxon>
    </lineage>
</organism>
<evidence type="ECO:0000256" key="1">
    <source>
        <dbReference type="ARBA" id="ARBA00022603"/>
    </source>
</evidence>
<keyword evidence="1" id="KW-0489">Methyltransferase</keyword>
<keyword evidence="4" id="KW-1185">Reference proteome</keyword>
<evidence type="ECO:0000256" key="2">
    <source>
        <dbReference type="ARBA" id="ARBA00022679"/>
    </source>
</evidence>
<dbReference type="SUPFAM" id="SSF53335">
    <property type="entry name" value="S-adenosyl-L-methionine-dependent methyltransferases"/>
    <property type="match status" value="1"/>
</dbReference>
<dbReference type="Proteomes" id="UP001166004">
    <property type="component" value="Unassembled WGS sequence"/>
</dbReference>
<dbReference type="InterPro" id="IPR002052">
    <property type="entry name" value="DNA_methylase_N6_adenine_CS"/>
</dbReference>
<dbReference type="Gene3D" id="3.40.50.150">
    <property type="entry name" value="Vaccinia Virus protein VP39"/>
    <property type="match status" value="1"/>
</dbReference>
<dbReference type="RefSeq" id="WP_169035644.1">
    <property type="nucleotide sequence ID" value="NZ_LANA01000001.1"/>
</dbReference>
<dbReference type="PANTHER" id="PTHR43542:SF1">
    <property type="entry name" value="METHYLTRANSFERASE"/>
    <property type="match status" value="1"/>
</dbReference>
<keyword evidence="2" id="KW-0808">Transferase</keyword>
<dbReference type="CDD" id="cd02440">
    <property type="entry name" value="AdoMet_MTases"/>
    <property type="match status" value="1"/>
</dbReference>
<comment type="caution">
    <text evidence="3">The sequence shown here is derived from an EMBL/GenBank/DDBJ whole genome shotgun (WGS) entry which is preliminary data.</text>
</comment>
<evidence type="ECO:0000313" key="4">
    <source>
        <dbReference type="Proteomes" id="UP001166004"/>
    </source>
</evidence>
<dbReference type="EMBL" id="LANA01000001">
    <property type="protein sequence ID" value="NMN67129.1"/>
    <property type="molecule type" value="Genomic_DNA"/>
</dbReference>
<dbReference type="NCBIfam" id="TIGR00095">
    <property type="entry name" value="16S rRNA (guanine(966)-N(2))-methyltransferase RsmD"/>
    <property type="match status" value="1"/>
</dbReference>
<dbReference type="PIRSF" id="PIRSF004553">
    <property type="entry name" value="CHP00095"/>
    <property type="match status" value="1"/>
</dbReference>
<reference evidence="3 4" key="1">
    <citation type="submission" date="2019-07" db="EMBL/GenBank/DDBJ databases">
        <title>SAR11 Genome Evolution.</title>
        <authorList>
            <person name="Giovannoni S."/>
        </authorList>
    </citation>
    <scope>NUCLEOTIDE SEQUENCE [LARGE SCALE GENOMIC DNA]</scope>
    <source>
        <strain evidence="3 4">HTCC9565</strain>
    </source>
</reference>
<evidence type="ECO:0000313" key="3">
    <source>
        <dbReference type="EMBL" id="NMN67129.1"/>
    </source>
</evidence>
<name>A0ABX1T0X2_PELUQ</name>
<dbReference type="InterPro" id="IPR029063">
    <property type="entry name" value="SAM-dependent_MTases_sf"/>
</dbReference>
<dbReference type="InterPro" id="IPR004398">
    <property type="entry name" value="RNA_MeTrfase_RsmD"/>
</dbReference>
<dbReference type="PANTHER" id="PTHR43542">
    <property type="entry name" value="METHYLTRANSFERASE"/>
    <property type="match status" value="1"/>
</dbReference>
<gene>
    <name evidence="3" type="ORF">VP91_00002660</name>
</gene>
<dbReference type="Pfam" id="PF03602">
    <property type="entry name" value="Cons_hypoth95"/>
    <property type="match status" value="1"/>
</dbReference>
<sequence length="187" mass="21622">MRIISGNSKGKKIFEPNDIATRPLKDLTKESIFNILIHTKKFNVQIKDSNVLDLFSGVGSFGLECLSRGSAFVTFVENYNAVLPILKKNIYNLEYQKNSLVLEKDIFNNLNFNIFDKKFDMIFMDPPYKLKSISSLLDAIVEFKILKKDGIVIIHRHKKEEDNYTKNFEIVELKKYGISKIVFGIFN</sequence>
<protein>
    <submittedName>
        <fullName evidence="3">16S rRNA (Guanine966-N2)-methyltransferase</fullName>
    </submittedName>
</protein>
<accession>A0ABX1T0X2</accession>